<dbReference type="PATRIC" id="fig|647171.4.peg.1901"/>
<organism evidence="1 2">
    <name type="scientific">Methanotorris formicicus Mc-S-70</name>
    <dbReference type="NCBI Taxonomy" id="647171"/>
    <lineage>
        <taxon>Archaea</taxon>
        <taxon>Methanobacteriati</taxon>
        <taxon>Methanobacteriota</taxon>
        <taxon>Methanomada group</taxon>
        <taxon>Methanococci</taxon>
        <taxon>Methanococcales</taxon>
        <taxon>Methanocaldococcaceae</taxon>
        <taxon>Methanotorris</taxon>
    </lineage>
</organism>
<dbReference type="Pfam" id="PF09897">
    <property type="entry name" value="DUF2124"/>
    <property type="match status" value="1"/>
</dbReference>
<comment type="caution">
    <text evidence="1">The sequence shown here is derived from an EMBL/GenBank/DDBJ whole genome shotgun (WGS) entry which is preliminary data.</text>
</comment>
<dbReference type="Gene3D" id="3.40.50.2300">
    <property type="match status" value="1"/>
</dbReference>
<name>H1L1Q7_9EURY</name>
<protein>
    <submittedName>
        <fullName evidence="1">Uncharacterized conserved protein UCP004962</fullName>
    </submittedName>
</protein>
<keyword evidence="2" id="KW-1185">Reference proteome</keyword>
<dbReference type="STRING" id="647171.MetfoDRAFT_1981"/>
<evidence type="ECO:0000313" key="2">
    <source>
        <dbReference type="Proteomes" id="UP000003706"/>
    </source>
</evidence>
<dbReference type="PIRSF" id="PIRSF004962">
    <property type="entry name" value="UCP004962"/>
    <property type="match status" value="1"/>
</dbReference>
<proteinExistence type="predicted"/>
<gene>
    <name evidence="1" type="ORF">MetfoDRAFT_1981</name>
</gene>
<sequence length="155" mass="17600">MKKIIESKGLTPMLREFRDIIKNNNCKKVVFVGSRGVCLPFVELCAYTVRDLEELYFIPDVDLENAKKLILKDVGMQCGETARFDDVDAVVLFGGLAMPKIGVDVEEVKDLLDRLNPKLVVGVCFMSVFQKSGWIEEIEFDYLIDGSIKVEVFKR</sequence>
<dbReference type="EMBL" id="AGJL01000096">
    <property type="protein sequence ID" value="EHP83389.1"/>
    <property type="molecule type" value="Genomic_DNA"/>
</dbReference>
<evidence type="ECO:0000313" key="1">
    <source>
        <dbReference type="EMBL" id="EHP83389.1"/>
    </source>
</evidence>
<dbReference type="RefSeq" id="WP_007045399.1">
    <property type="nucleotide sequence ID" value="NZ_AGJL01000096.1"/>
</dbReference>
<dbReference type="InterPro" id="IPR009183">
    <property type="entry name" value="UCP004962"/>
</dbReference>
<dbReference type="AlphaFoldDB" id="H1L1Q7"/>
<dbReference type="Proteomes" id="UP000003706">
    <property type="component" value="Unassembled WGS sequence"/>
</dbReference>
<reference evidence="1 2" key="1">
    <citation type="submission" date="2011-09" db="EMBL/GenBank/DDBJ databases">
        <title>The draft genome of Methanotorris formicicus Mc-S-70.</title>
        <authorList>
            <consortium name="US DOE Joint Genome Institute (JGI-PGF)"/>
            <person name="Lucas S."/>
            <person name="Han J."/>
            <person name="Lapidus A."/>
            <person name="Cheng J.-F."/>
            <person name="Goodwin L."/>
            <person name="Pitluck S."/>
            <person name="Peters L."/>
            <person name="Land M.L."/>
            <person name="Hauser L."/>
            <person name="Sieprawska-Lupa M."/>
            <person name="Takai K."/>
            <person name="Miyazaki J."/>
            <person name="Whitman W."/>
            <person name="Woyke T.J."/>
        </authorList>
    </citation>
    <scope>NUCLEOTIDE SEQUENCE [LARGE SCALE GENOMIC DNA]</scope>
    <source>
        <strain evidence="1 2">Mc-S-70</strain>
    </source>
</reference>
<accession>H1L1Q7</accession>
<dbReference type="OrthoDB" id="64681at2157"/>